<evidence type="ECO:0000313" key="4">
    <source>
        <dbReference type="Proteomes" id="UP000253597"/>
    </source>
</evidence>
<dbReference type="Pfam" id="PF00535">
    <property type="entry name" value="Glycos_transf_2"/>
    <property type="match status" value="1"/>
</dbReference>
<keyword evidence="1" id="KW-0802">TPR repeat</keyword>
<dbReference type="SUPFAM" id="SSF48452">
    <property type="entry name" value="TPR-like"/>
    <property type="match status" value="1"/>
</dbReference>
<feature type="domain" description="Glycosyltransferase 2-like" evidence="2">
    <location>
        <begin position="7"/>
        <end position="135"/>
    </location>
</feature>
<evidence type="ECO:0000256" key="1">
    <source>
        <dbReference type="PROSITE-ProRule" id="PRU00339"/>
    </source>
</evidence>
<dbReference type="Pfam" id="PF13424">
    <property type="entry name" value="TPR_12"/>
    <property type="match status" value="1"/>
</dbReference>
<accession>A0A9X8NTR7</accession>
<dbReference type="AlphaFoldDB" id="A0A9X8NTR7"/>
<dbReference type="PROSITE" id="PS50005">
    <property type="entry name" value="TPR"/>
    <property type="match status" value="2"/>
</dbReference>
<evidence type="ECO:0000259" key="2">
    <source>
        <dbReference type="Pfam" id="PF00535"/>
    </source>
</evidence>
<dbReference type="EMBL" id="QNGD03000014">
    <property type="protein sequence ID" value="RWQ71108.1"/>
    <property type="molecule type" value="Genomic_DNA"/>
</dbReference>
<reference evidence="3 4" key="1">
    <citation type="submission" date="2019-01" db="EMBL/GenBank/DDBJ databases">
        <title>Draft genome sequence of heavy metal resistant Bacillus cereus NWUAB01.</title>
        <authorList>
            <person name="Babalola O."/>
            <person name="Aremu B.R."/>
            <person name="Ayangbenro A.S."/>
        </authorList>
    </citation>
    <scope>NUCLEOTIDE SEQUENCE [LARGE SCALE GENOMIC DNA]</scope>
    <source>
        <strain evidence="3 4">NWUAB01</strain>
    </source>
</reference>
<dbReference type="InterPro" id="IPR011990">
    <property type="entry name" value="TPR-like_helical_dom_sf"/>
</dbReference>
<dbReference type="PANTHER" id="PTHR43630">
    <property type="entry name" value="POLY-BETA-1,6-N-ACETYL-D-GLUCOSAMINE SYNTHASE"/>
    <property type="match status" value="1"/>
</dbReference>
<dbReference type="RefSeq" id="WP_113303304.1">
    <property type="nucleotide sequence ID" value="NZ_QNGD03000014.1"/>
</dbReference>
<feature type="repeat" description="TPR" evidence="1">
    <location>
        <begin position="267"/>
        <end position="300"/>
    </location>
</feature>
<dbReference type="InterPro" id="IPR001173">
    <property type="entry name" value="Glyco_trans_2-like"/>
</dbReference>
<gene>
    <name evidence="3" type="ORF">DR116_0024950</name>
</gene>
<dbReference type="Pfam" id="PF13181">
    <property type="entry name" value="TPR_8"/>
    <property type="match status" value="1"/>
</dbReference>
<evidence type="ECO:0000313" key="3">
    <source>
        <dbReference type="EMBL" id="RWQ71108.1"/>
    </source>
</evidence>
<dbReference type="InterPro" id="IPR029044">
    <property type="entry name" value="Nucleotide-diphossugar_trans"/>
</dbReference>
<dbReference type="SUPFAM" id="SSF53448">
    <property type="entry name" value="Nucleotide-diphospho-sugar transferases"/>
    <property type="match status" value="1"/>
</dbReference>
<organism evidence="3 4">
    <name type="scientific">Bacillus cereus</name>
    <dbReference type="NCBI Taxonomy" id="1396"/>
    <lineage>
        <taxon>Bacteria</taxon>
        <taxon>Bacillati</taxon>
        <taxon>Bacillota</taxon>
        <taxon>Bacilli</taxon>
        <taxon>Bacillales</taxon>
        <taxon>Bacillaceae</taxon>
        <taxon>Bacillus</taxon>
        <taxon>Bacillus cereus group</taxon>
    </lineage>
</organism>
<proteinExistence type="predicted"/>
<dbReference type="PROSITE" id="PS50293">
    <property type="entry name" value="TPR_REGION"/>
    <property type="match status" value="1"/>
</dbReference>
<dbReference type="PANTHER" id="PTHR43630:SF2">
    <property type="entry name" value="GLYCOSYLTRANSFERASE"/>
    <property type="match status" value="1"/>
</dbReference>
<comment type="caution">
    <text evidence="3">The sequence shown here is derived from an EMBL/GenBank/DDBJ whole genome shotgun (WGS) entry which is preliminary data.</text>
</comment>
<name>A0A9X8NTR7_BACCE</name>
<dbReference type="Gene3D" id="3.90.550.10">
    <property type="entry name" value="Spore Coat Polysaccharide Biosynthesis Protein SpsA, Chain A"/>
    <property type="match status" value="1"/>
</dbReference>
<dbReference type="Proteomes" id="UP000253597">
    <property type="component" value="Unassembled WGS sequence"/>
</dbReference>
<dbReference type="SMART" id="SM00028">
    <property type="entry name" value="TPR"/>
    <property type="match status" value="4"/>
</dbReference>
<protein>
    <submittedName>
        <fullName evidence="3">Tetratricopeptide repeat protein</fullName>
    </submittedName>
</protein>
<dbReference type="CDD" id="cd02511">
    <property type="entry name" value="Beta4Glucosyltransferase"/>
    <property type="match status" value="1"/>
</dbReference>
<feature type="repeat" description="TPR" evidence="1">
    <location>
        <begin position="301"/>
        <end position="334"/>
    </location>
</feature>
<dbReference type="InterPro" id="IPR019734">
    <property type="entry name" value="TPR_rpt"/>
</dbReference>
<dbReference type="Gene3D" id="1.25.40.10">
    <property type="entry name" value="Tetratricopeptide repeat domain"/>
    <property type="match status" value="2"/>
</dbReference>
<sequence>MSTITLCLMVKNEEQFLEKCLKNVQSIVDDIFIMDTGSEDTTIDIAKQYTNNVWTKCFNNDFGAMRNEILEKVETEWVLFLDADEYFPNTDLYKIKNLLENIPNNVGGIRFYRYNFFATGGWYSNKVLKLFRNHPEFKYQKKVNESIDDSIINNGFSIIDSDIILNHVGHTRSRAERDSKSNKYIKLMQEQLVINPNDPVLHGYIGLISRTLGDFEFALKKTLDALNLKADSPTLNMFHAHVLRSMNRNEEALKAYKKSLEFRNNDAAILNMIGVMYMTLGDFSQAEKYFQKAYAINPILVHSLINKGLVKFFSNDYIQALKLFEKVIQRNPAFLYQDLKGILECDPYRAFYYETIMNYNGLESYIAICKDKIKEGNSYQLF</sequence>